<organism evidence="1">
    <name type="scientific">Ananas comosus var. bracteatus</name>
    <name type="common">red pineapple</name>
    <dbReference type="NCBI Taxonomy" id="296719"/>
    <lineage>
        <taxon>Eukaryota</taxon>
        <taxon>Viridiplantae</taxon>
        <taxon>Streptophyta</taxon>
        <taxon>Embryophyta</taxon>
        <taxon>Tracheophyta</taxon>
        <taxon>Spermatophyta</taxon>
        <taxon>Magnoliopsida</taxon>
        <taxon>Liliopsida</taxon>
        <taxon>Poales</taxon>
        <taxon>Bromeliaceae</taxon>
        <taxon>Bromelioideae</taxon>
        <taxon>Ananas</taxon>
    </lineage>
</organism>
<accession>A0A6V7PG89</accession>
<dbReference type="PANTHER" id="PTHR33872">
    <property type="entry name" value="DNA POLYMERASE EPSILON CATALYTIC SUBUNIT A"/>
    <property type="match status" value="1"/>
</dbReference>
<dbReference type="PANTHER" id="PTHR33872:SF2">
    <property type="entry name" value="DNA POLYMERASE EPSILON CATALYTIC SUBUNIT A"/>
    <property type="match status" value="1"/>
</dbReference>
<proteinExistence type="predicted"/>
<reference evidence="1" key="1">
    <citation type="submission" date="2020-07" db="EMBL/GenBank/DDBJ databases">
        <authorList>
            <person name="Lin J."/>
        </authorList>
    </citation>
    <scope>NUCLEOTIDE SEQUENCE</scope>
</reference>
<sequence>MGSLMAGWASPVQDERKGEFGGYCDEEAVGVVESAGEDEATVYAAESSASHSQIAGNPACCMQWALFSARPACRIPRGEQEQETIGSKPDKTGDWWTRSNWAFLNEPPRDEMAPSAHNYTAQFDVANLTTTKKLYTSGNIQIRLTRGLTRGFTTLTCLTLSPSSRALSFLPLRLSFGFTPTRDAKTPERIARGGATALEHGTHSKYDRILN</sequence>
<gene>
    <name evidence="1" type="ORF">CB5_LOCUS13091</name>
</gene>
<dbReference type="AlphaFoldDB" id="A0A6V7PG89"/>
<dbReference type="EMBL" id="LR862130">
    <property type="protein sequence ID" value="CAD1829880.1"/>
    <property type="molecule type" value="Genomic_DNA"/>
</dbReference>
<evidence type="ECO:0000313" key="1">
    <source>
        <dbReference type="EMBL" id="CAD1829880.1"/>
    </source>
</evidence>
<protein>
    <submittedName>
        <fullName evidence="1">Uncharacterized protein</fullName>
    </submittedName>
</protein>
<name>A0A6V7PG89_ANACO</name>